<reference evidence="1 2" key="1">
    <citation type="journal article" date="2022" name="Nat. Ecol. Evol.">
        <title>A masculinizing supergene underlies an exaggerated male reproductive morph in a spider.</title>
        <authorList>
            <person name="Hendrickx F."/>
            <person name="De Corte Z."/>
            <person name="Sonet G."/>
            <person name="Van Belleghem S.M."/>
            <person name="Kostlbacher S."/>
            <person name="Vangestel C."/>
        </authorList>
    </citation>
    <scope>NUCLEOTIDE SEQUENCE [LARGE SCALE GENOMIC DNA]</scope>
    <source>
        <strain evidence="1">W744_W776</strain>
    </source>
</reference>
<keyword evidence="2" id="KW-1185">Reference proteome</keyword>
<dbReference type="Proteomes" id="UP000827092">
    <property type="component" value="Unassembled WGS sequence"/>
</dbReference>
<name>A0AAV6UYY4_9ARAC</name>
<dbReference type="AlphaFoldDB" id="A0AAV6UYY4"/>
<evidence type="ECO:0000313" key="1">
    <source>
        <dbReference type="EMBL" id="KAG8188848.1"/>
    </source>
</evidence>
<proteinExistence type="predicted"/>
<sequence>MILFLSDRQGFCSSNCQDMKAIRTDFSMDAGISGVELHRGLDELKCRSVLYFKPFFYACDIPESGTQSAPILPKVLSTQNNPFFVNNSIATDPTKQCILGESKKELLHCTYTRGKPPRRKHLVPAAKQNSTEKKSCTLNF</sequence>
<organism evidence="1 2">
    <name type="scientific">Oedothorax gibbosus</name>
    <dbReference type="NCBI Taxonomy" id="931172"/>
    <lineage>
        <taxon>Eukaryota</taxon>
        <taxon>Metazoa</taxon>
        <taxon>Ecdysozoa</taxon>
        <taxon>Arthropoda</taxon>
        <taxon>Chelicerata</taxon>
        <taxon>Arachnida</taxon>
        <taxon>Araneae</taxon>
        <taxon>Araneomorphae</taxon>
        <taxon>Entelegynae</taxon>
        <taxon>Araneoidea</taxon>
        <taxon>Linyphiidae</taxon>
        <taxon>Erigoninae</taxon>
        <taxon>Oedothorax</taxon>
    </lineage>
</organism>
<comment type="caution">
    <text evidence="1">The sequence shown here is derived from an EMBL/GenBank/DDBJ whole genome shotgun (WGS) entry which is preliminary data.</text>
</comment>
<evidence type="ECO:0000313" key="2">
    <source>
        <dbReference type="Proteomes" id="UP000827092"/>
    </source>
</evidence>
<accession>A0AAV6UYY4</accession>
<protein>
    <submittedName>
        <fullName evidence="1">Uncharacterized protein</fullName>
    </submittedName>
</protein>
<dbReference type="EMBL" id="JAFNEN010000229">
    <property type="protein sequence ID" value="KAG8188848.1"/>
    <property type="molecule type" value="Genomic_DNA"/>
</dbReference>
<gene>
    <name evidence="1" type="ORF">JTE90_004658</name>
</gene>